<feature type="active site" description="Nucleophile" evidence="4">
    <location>
        <position position="27"/>
    </location>
</feature>
<protein>
    <submittedName>
        <fullName evidence="6">Low molecular weight protein-tyrosine-phosphatase</fullName>
    </submittedName>
</protein>
<dbReference type="PANTHER" id="PTHR47439">
    <property type="entry name" value="LOW MOLECULAR WEIGHT PHOSPHOTYROSINE PROTEIN PHOSPHATASE-RELATED"/>
    <property type="match status" value="1"/>
</dbReference>
<dbReference type="eggNOG" id="COG0394">
    <property type="taxonomic scope" value="Bacteria"/>
</dbReference>
<gene>
    <name evidence="6" type="ORF">METUNv1_00606</name>
</gene>
<dbReference type="Gene3D" id="3.40.50.2300">
    <property type="match status" value="1"/>
</dbReference>
<dbReference type="SUPFAM" id="SSF52788">
    <property type="entry name" value="Phosphotyrosine protein phosphatases I"/>
    <property type="match status" value="1"/>
</dbReference>
<proteinExistence type="inferred from homology"/>
<dbReference type="CDD" id="cd16343">
    <property type="entry name" value="LMWPTP"/>
    <property type="match status" value="1"/>
</dbReference>
<accession>F5R8P1</accession>
<feature type="active site" description="Proton donor" evidence="4">
    <location>
        <position position="144"/>
    </location>
</feature>
<keyword evidence="2" id="KW-0378">Hydrolase</keyword>
<evidence type="ECO:0000256" key="2">
    <source>
        <dbReference type="ARBA" id="ARBA00022801"/>
    </source>
</evidence>
<dbReference type="GO" id="GO:0004725">
    <property type="term" value="F:protein tyrosine phosphatase activity"/>
    <property type="evidence" value="ECO:0007669"/>
    <property type="project" value="InterPro"/>
</dbReference>
<dbReference type="InterPro" id="IPR036196">
    <property type="entry name" value="Ptyr_pPase_sf"/>
</dbReference>
<feature type="active site" evidence="4">
    <location>
        <position position="33"/>
    </location>
</feature>
<organism evidence="6 7">
    <name type="scientific">Methyloversatilis universalis (strain ATCC BAA-1314 / DSM 25237 / JCM 13912 / CCUG 52030 / FAM5)</name>
    <dbReference type="NCBI Taxonomy" id="1000565"/>
    <lineage>
        <taxon>Bacteria</taxon>
        <taxon>Pseudomonadati</taxon>
        <taxon>Pseudomonadota</taxon>
        <taxon>Betaproteobacteria</taxon>
        <taxon>Nitrosomonadales</taxon>
        <taxon>Sterolibacteriaceae</taxon>
        <taxon>Methyloversatilis</taxon>
    </lineage>
</organism>
<evidence type="ECO:0000259" key="5">
    <source>
        <dbReference type="SMART" id="SM00226"/>
    </source>
</evidence>
<feature type="domain" description="Phosphotyrosine protein phosphatase I" evidence="5">
    <location>
        <begin position="21"/>
        <end position="170"/>
    </location>
</feature>
<dbReference type="PRINTS" id="PR00719">
    <property type="entry name" value="LMWPTPASE"/>
</dbReference>
<keyword evidence="3" id="KW-0904">Protein phosphatase</keyword>
<name>F5R8P1_METUF</name>
<dbReference type="EMBL" id="AFHG01000030">
    <property type="protein sequence ID" value="EGK72781.1"/>
    <property type="molecule type" value="Genomic_DNA"/>
</dbReference>
<dbReference type="AlphaFoldDB" id="F5R8P1"/>
<evidence type="ECO:0000313" key="7">
    <source>
        <dbReference type="Proteomes" id="UP000005019"/>
    </source>
</evidence>
<dbReference type="InterPro" id="IPR017867">
    <property type="entry name" value="Tyr_phospatase_low_mol_wt"/>
</dbReference>
<reference evidence="6 7" key="1">
    <citation type="journal article" date="2011" name="J. Bacteriol.">
        <title>Genome sequence of Methyloversatilis universalis FAM5T, a methylotrophic representative of the order Rhodocyclales.</title>
        <authorList>
            <person name="Kittichotirat W."/>
            <person name="Good N.M."/>
            <person name="Hall R."/>
            <person name="Bringel F."/>
            <person name="Lajus A."/>
            <person name="Medigue C."/>
            <person name="Smalley N.E."/>
            <person name="Beck D."/>
            <person name="Bumgarner R."/>
            <person name="Vuilleumier S."/>
            <person name="Kalyuzhnaya M.G."/>
        </authorList>
    </citation>
    <scope>NUCLEOTIDE SEQUENCE [LARGE SCALE GENOMIC DNA]</scope>
    <source>
        <strain evidence="7">ATCC BAA-1314 / JCM 13912 / FAM5</strain>
    </source>
</reference>
<evidence type="ECO:0000256" key="1">
    <source>
        <dbReference type="ARBA" id="ARBA00011063"/>
    </source>
</evidence>
<comment type="caution">
    <text evidence="6">The sequence shown here is derived from an EMBL/GenBank/DDBJ whole genome shotgun (WGS) entry which is preliminary data.</text>
</comment>
<sequence length="176" mass="19522">MAAVLERWMRRPLRAVPDPDMRILFCCMGNICRSPTAEGVVRARLDAAGLGAQVAVDSAGTHGYHTGARPDPRAIAAASTRGVDISGIRARKVDVADFERFDLIYAMDRDNLRNLERHCPDPLRHKLALFLQHADAFDEDEVPDPYYGGPAGFERVLDLIEDAADGLVRDLQQRLK</sequence>
<dbReference type="PANTHER" id="PTHR47439:SF1">
    <property type="entry name" value="ACID PHOSPHATASE"/>
    <property type="match status" value="1"/>
</dbReference>
<evidence type="ECO:0000256" key="3">
    <source>
        <dbReference type="ARBA" id="ARBA00022912"/>
    </source>
</evidence>
<dbReference type="InterPro" id="IPR052995">
    <property type="entry name" value="LMW-PTP"/>
</dbReference>
<dbReference type="InterPro" id="IPR023485">
    <property type="entry name" value="Ptyr_pPase"/>
</dbReference>
<comment type="similarity">
    <text evidence="1">Belongs to the low molecular weight phosphotyrosine protein phosphatase family.</text>
</comment>
<dbReference type="SMART" id="SM00226">
    <property type="entry name" value="LMWPc"/>
    <property type="match status" value="1"/>
</dbReference>
<evidence type="ECO:0000313" key="6">
    <source>
        <dbReference type="EMBL" id="EGK72781.1"/>
    </source>
</evidence>
<evidence type="ECO:0000256" key="4">
    <source>
        <dbReference type="PIRSR" id="PIRSR617867-1"/>
    </source>
</evidence>
<dbReference type="FunFam" id="3.40.50.2300:FF:000113">
    <property type="entry name" value="Low molecular weight protein-tyrosine-phosphatase"/>
    <property type="match status" value="1"/>
</dbReference>
<dbReference type="STRING" id="1000565.METUNv1_00606"/>
<dbReference type="Proteomes" id="UP000005019">
    <property type="component" value="Unassembled WGS sequence"/>
</dbReference>
<dbReference type="Pfam" id="PF01451">
    <property type="entry name" value="LMWPc"/>
    <property type="match status" value="1"/>
</dbReference>
<keyword evidence="7" id="KW-1185">Reference proteome</keyword>